<keyword evidence="3" id="KW-1185">Reference proteome</keyword>
<evidence type="ECO:0000256" key="1">
    <source>
        <dbReference type="ARBA" id="ARBA00022801"/>
    </source>
</evidence>
<dbReference type="SFLD" id="SFLDG01129">
    <property type="entry name" value="C1.5:_HAD__Beta-PGM__Phosphata"/>
    <property type="match status" value="1"/>
</dbReference>
<dbReference type="RefSeq" id="WP_092632669.1">
    <property type="nucleotide sequence ID" value="NZ_FNFM01000016.1"/>
</dbReference>
<dbReference type="Gene3D" id="3.40.50.1000">
    <property type="entry name" value="HAD superfamily/HAD-like"/>
    <property type="match status" value="1"/>
</dbReference>
<reference evidence="3" key="1">
    <citation type="submission" date="2016-10" db="EMBL/GenBank/DDBJ databases">
        <authorList>
            <person name="Varghese N."/>
            <person name="Submissions S."/>
        </authorList>
    </citation>
    <scope>NUCLEOTIDE SEQUENCE [LARGE SCALE GENOMIC DNA]</scope>
    <source>
        <strain evidence="3">DSM 45460</strain>
    </source>
</reference>
<organism evidence="2 3">
    <name type="scientific">Actinopolyspora mzabensis</name>
    <dbReference type="NCBI Taxonomy" id="995066"/>
    <lineage>
        <taxon>Bacteria</taxon>
        <taxon>Bacillati</taxon>
        <taxon>Actinomycetota</taxon>
        <taxon>Actinomycetes</taxon>
        <taxon>Actinopolysporales</taxon>
        <taxon>Actinopolysporaceae</taxon>
        <taxon>Actinopolyspora</taxon>
    </lineage>
</organism>
<evidence type="ECO:0000313" key="2">
    <source>
        <dbReference type="EMBL" id="SDK89966.1"/>
    </source>
</evidence>
<dbReference type="Pfam" id="PF00702">
    <property type="entry name" value="Hydrolase"/>
    <property type="match status" value="1"/>
</dbReference>
<dbReference type="AlphaFoldDB" id="A0A1G9FNJ2"/>
<dbReference type="EMBL" id="FNFM01000016">
    <property type="protein sequence ID" value="SDK89966.1"/>
    <property type="molecule type" value="Genomic_DNA"/>
</dbReference>
<dbReference type="Gene3D" id="1.10.150.240">
    <property type="entry name" value="Putative phosphatase, domain 2"/>
    <property type="match status" value="1"/>
</dbReference>
<accession>A0A1G9FNJ2</accession>
<dbReference type="SUPFAM" id="SSF56784">
    <property type="entry name" value="HAD-like"/>
    <property type="match status" value="1"/>
</dbReference>
<keyword evidence="1 2" id="KW-0378">Hydrolase</keyword>
<dbReference type="Proteomes" id="UP000199213">
    <property type="component" value="Unassembled WGS sequence"/>
</dbReference>
<gene>
    <name evidence="2" type="ORF">SAMN04487820_11656</name>
</gene>
<dbReference type="InterPro" id="IPR023214">
    <property type="entry name" value="HAD_sf"/>
</dbReference>
<proteinExistence type="predicted"/>
<dbReference type="OrthoDB" id="3680851at2"/>
<dbReference type="PANTHER" id="PTHR43316:SF8">
    <property type="entry name" value="HAD FAMILY HYDROLASE"/>
    <property type="match status" value="1"/>
</dbReference>
<dbReference type="InterPro" id="IPR036412">
    <property type="entry name" value="HAD-like_sf"/>
</dbReference>
<evidence type="ECO:0000313" key="3">
    <source>
        <dbReference type="Proteomes" id="UP000199213"/>
    </source>
</evidence>
<dbReference type="PANTHER" id="PTHR43316">
    <property type="entry name" value="HYDROLASE, HALOACID DELAHOGENASE-RELATED"/>
    <property type="match status" value="1"/>
</dbReference>
<dbReference type="InterPro" id="IPR023198">
    <property type="entry name" value="PGP-like_dom2"/>
</dbReference>
<dbReference type="InterPro" id="IPR051540">
    <property type="entry name" value="S-2-haloacid_dehalogenase"/>
</dbReference>
<sequence length="227" mass="26007">MAENLIFDADDTLWENNVLFERAVEVFIDHLAHPELSRQQVREELDEIERVNCRIHGYGVDSFERSLLDCLRHLRAEEISETDHTALRRACAPIREQRVELIDGVEETLRELSLRHDLYLLTKGGAEEQTGKIKASGLGGLFSDTTVVPEKDAATYERFVAERGLDVSRTWMIGNSPRSDIWPALHAGLNAVLVPHPMTWGLEMRELPERRPGFHTVDPFSRLNEHF</sequence>
<dbReference type="GO" id="GO:0016787">
    <property type="term" value="F:hydrolase activity"/>
    <property type="evidence" value="ECO:0007669"/>
    <property type="project" value="UniProtKB-KW"/>
</dbReference>
<name>A0A1G9FNJ2_ACTMZ</name>
<dbReference type="SFLD" id="SFLDS00003">
    <property type="entry name" value="Haloacid_Dehalogenase"/>
    <property type="match status" value="1"/>
</dbReference>
<protein>
    <submittedName>
        <fullName evidence="2">Putative hydrolase of the HAD superfamily</fullName>
    </submittedName>
</protein>